<evidence type="ECO:0000256" key="1">
    <source>
        <dbReference type="ARBA" id="ARBA00023015"/>
    </source>
</evidence>
<dbReference type="PROSITE" id="PS50987">
    <property type="entry name" value="HTH_ARSR_2"/>
    <property type="match status" value="1"/>
</dbReference>
<dbReference type="InterPro" id="IPR011991">
    <property type="entry name" value="ArsR-like_HTH"/>
</dbReference>
<dbReference type="OrthoDB" id="9798835at2"/>
<dbReference type="AlphaFoldDB" id="A0A1M7KLD9"/>
<keyword evidence="3" id="KW-0804">Transcription</keyword>
<dbReference type="InterPro" id="IPR036390">
    <property type="entry name" value="WH_DNA-bd_sf"/>
</dbReference>
<keyword evidence="6" id="KW-1185">Reference proteome</keyword>
<dbReference type="STRING" id="447595.SAMN05660826_01602"/>
<dbReference type="Gene3D" id="1.10.10.10">
    <property type="entry name" value="Winged helix-like DNA-binding domain superfamily/Winged helix DNA-binding domain"/>
    <property type="match status" value="1"/>
</dbReference>
<dbReference type="NCBIfam" id="NF033788">
    <property type="entry name" value="HTH_metalloreg"/>
    <property type="match status" value="1"/>
</dbReference>
<evidence type="ECO:0000256" key="2">
    <source>
        <dbReference type="ARBA" id="ARBA00023125"/>
    </source>
</evidence>
<evidence type="ECO:0000313" key="6">
    <source>
        <dbReference type="Proteomes" id="UP000184375"/>
    </source>
</evidence>
<keyword evidence="2" id="KW-0238">DNA-binding</keyword>
<dbReference type="InterPro" id="IPR051011">
    <property type="entry name" value="Metal_resp_trans_reg"/>
</dbReference>
<dbReference type="CDD" id="cd00090">
    <property type="entry name" value="HTH_ARSR"/>
    <property type="match status" value="1"/>
</dbReference>
<reference evidence="6" key="1">
    <citation type="submission" date="2016-11" db="EMBL/GenBank/DDBJ databases">
        <authorList>
            <person name="Varghese N."/>
            <person name="Submissions S."/>
        </authorList>
    </citation>
    <scope>NUCLEOTIDE SEQUENCE [LARGE SCALE GENOMIC DNA]</scope>
    <source>
        <strain evidence="6">DSM 18802</strain>
    </source>
</reference>
<dbReference type="PRINTS" id="PR00778">
    <property type="entry name" value="HTHARSR"/>
</dbReference>
<dbReference type="Proteomes" id="UP000184375">
    <property type="component" value="Unassembled WGS sequence"/>
</dbReference>
<gene>
    <name evidence="5" type="ORF">SAMN05660826_01602</name>
</gene>
<evidence type="ECO:0000256" key="3">
    <source>
        <dbReference type="ARBA" id="ARBA00023163"/>
    </source>
</evidence>
<accession>A0A1M7KLD9</accession>
<proteinExistence type="predicted"/>
<dbReference type="RefSeq" id="WP_073257252.1">
    <property type="nucleotide sequence ID" value="NZ_FRCR01000009.1"/>
</dbReference>
<dbReference type="PANTHER" id="PTHR43132">
    <property type="entry name" value="ARSENICAL RESISTANCE OPERON REPRESSOR ARSR-RELATED"/>
    <property type="match status" value="1"/>
</dbReference>
<organism evidence="5 6">
    <name type="scientific">Caldanaerovirga acetigignens</name>
    <dbReference type="NCBI Taxonomy" id="447595"/>
    <lineage>
        <taxon>Bacteria</taxon>
        <taxon>Bacillati</taxon>
        <taxon>Bacillota</taxon>
        <taxon>Clostridia</taxon>
        <taxon>Thermosediminibacterales</taxon>
        <taxon>Thermosediminibacteraceae</taxon>
        <taxon>Caldanaerovirga</taxon>
    </lineage>
</organism>
<dbReference type="SMART" id="SM00418">
    <property type="entry name" value="HTH_ARSR"/>
    <property type="match status" value="1"/>
</dbReference>
<evidence type="ECO:0000313" key="5">
    <source>
        <dbReference type="EMBL" id="SHM66258.1"/>
    </source>
</evidence>
<evidence type="ECO:0000259" key="4">
    <source>
        <dbReference type="PROSITE" id="PS50987"/>
    </source>
</evidence>
<dbReference type="Pfam" id="PF01022">
    <property type="entry name" value="HTH_5"/>
    <property type="match status" value="1"/>
</dbReference>
<name>A0A1M7KLD9_9FIRM</name>
<protein>
    <submittedName>
        <fullName evidence="5">Transcriptional regulator, ArsR family</fullName>
    </submittedName>
</protein>
<keyword evidence="1" id="KW-0805">Transcription regulation</keyword>
<dbReference type="PANTHER" id="PTHR43132:SF2">
    <property type="entry name" value="ARSENICAL RESISTANCE OPERON REPRESSOR ARSR-RELATED"/>
    <property type="match status" value="1"/>
</dbReference>
<dbReference type="GO" id="GO:0003677">
    <property type="term" value="F:DNA binding"/>
    <property type="evidence" value="ECO:0007669"/>
    <property type="project" value="UniProtKB-KW"/>
</dbReference>
<dbReference type="EMBL" id="FRCR01000009">
    <property type="protein sequence ID" value="SHM66258.1"/>
    <property type="molecule type" value="Genomic_DNA"/>
</dbReference>
<dbReference type="SUPFAM" id="SSF46785">
    <property type="entry name" value="Winged helix' DNA-binding domain"/>
    <property type="match status" value="1"/>
</dbReference>
<dbReference type="InterPro" id="IPR001845">
    <property type="entry name" value="HTH_ArsR_DNA-bd_dom"/>
</dbReference>
<dbReference type="InterPro" id="IPR036388">
    <property type="entry name" value="WH-like_DNA-bd_sf"/>
</dbReference>
<dbReference type="GO" id="GO:0003700">
    <property type="term" value="F:DNA-binding transcription factor activity"/>
    <property type="evidence" value="ECO:0007669"/>
    <property type="project" value="InterPro"/>
</dbReference>
<feature type="domain" description="HTH arsR-type" evidence="4">
    <location>
        <begin position="1"/>
        <end position="96"/>
    </location>
</feature>
<sequence length="114" mass="12981">MSDEIYDMYASIFKALSHPTRIKIIELLATKGEMCVCNISENLKIDQPTVSKHLSILKNAGIIESKKEGLMVNYKIRMPCIVDFFRCANQVIQADINAKFALSLKKIEVMKEEK</sequence>